<dbReference type="AlphaFoldDB" id="A0A1J5RTV7"/>
<proteinExistence type="predicted"/>
<comment type="caution">
    <text evidence="1">The sequence shown here is derived from an EMBL/GenBank/DDBJ whole genome shotgun (WGS) entry which is preliminary data.</text>
</comment>
<gene>
    <name evidence="1" type="ORF">GALL_188590</name>
</gene>
<evidence type="ECO:0000313" key="1">
    <source>
        <dbReference type="EMBL" id="OIQ99122.1"/>
    </source>
</evidence>
<organism evidence="1">
    <name type="scientific">mine drainage metagenome</name>
    <dbReference type="NCBI Taxonomy" id="410659"/>
    <lineage>
        <taxon>unclassified sequences</taxon>
        <taxon>metagenomes</taxon>
        <taxon>ecological metagenomes</taxon>
    </lineage>
</organism>
<sequence length="95" mass="10684">MPHQKLGSVITALMASHIKRLQRTLHRMNADLTKKSQPQDLQNHMALTPAPRLDRIKKSHNTAKHRAVVAKCVMAMKLMPLATALRLARHINPLA</sequence>
<name>A0A1J5RTV7_9ZZZZ</name>
<accession>A0A1J5RTV7</accession>
<reference evidence="1" key="1">
    <citation type="submission" date="2016-10" db="EMBL/GenBank/DDBJ databases">
        <title>Sequence of Gallionella enrichment culture.</title>
        <authorList>
            <person name="Poehlein A."/>
            <person name="Muehling M."/>
            <person name="Daniel R."/>
        </authorList>
    </citation>
    <scope>NUCLEOTIDE SEQUENCE</scope>
</reference>
<dbReference type="EMBL" id="MLJW01000110">
    <property type="protein sequence ID" value="OIQ99122.1"/>
    <property type="molecule type" value="Genomic_DNA"/>
</dbReference>
<protein>
    <submittedName>
        <fullName evidence="1">Uncharacterized protein</fullName>
    </submittedName>
</protein>